<name>A0A1G7YEP5_9HYPH</name>
<dbReference type="AlphaFoldDB" id="A0A1G7YEP5"/>
<dbReference type="EMBL" id="FNCS01000013">
    <property type="protein sequence ID" value="SDG94873.1"/>
    <property type="molecule type" value="Genomic_DNA"/>
</dbReference>
<proteinExistence type="predicted"/>
<protein>
    <submittedName>
        <fullName evidence="1">Uncharacterized protein</fullName>
    </submittedName>
</protein>
<sequence length="40" mass="4203">MAVNPLGRPESRQATNGPEAVGLESVVVSVVHEQVTSFLP</sequence>
<keyword evidence="2" id="KW-1185">Reference proteome</keyword>
<accession>A0A1G7YEP5</accession>
<organism evidence="1 2">
    <name type="scientific">Pelagibacterium luteolum</name>
    <dbReference type="NCBI Taxonomy" id="440168"/>
    <lineage>
        <taxon>Bacteria</taxon>
        <taxon>Pseudomonadati</taxon>
        <taxon>Pseudomonadota</taxon>
        <taxon>Alphaproteobacteria</taxon>
        <taxon>Hyphomicrobiales</taxon>
        <taxon>Devosiaceae</taxon>
        <taxon>Pelagibacterium</taxon>
    </lineage>
</organism>
<evidence type="ECO:0000313" key="2">
    <source>
        <dbReference type="Proteomes" id="UP000199495"/>
    </source>
</evidence>
<evidence type="ECO:0000313" key="1">
    <source>
        <dbReference type="EMBL" id="SDG94873.1"/>
    </source>
</evidence>
<reference evidence="1 2" key="1">
    <citation type="submission" date="2016-10" db="EMBL/GenBank/DDBJ databases">
        <authorList>
            <person name="de Groot N.N."/>
        </authorList>
    </citation>
    <scope>NUCLEOTIDE SEQUENCE [LARGE SCALE GENOMIC DNA]</scope>
    <source>
        <strain evidence="1 2">CGMCC 1.10267</strain>
    </source>
</reference>
<gene>
    <name evidence="1" type="ORF">SAMN04487974_11386</name>
</gene>
<dbReference type="Proteomes" id="UP000199495">
    <property type="component" value="Unassembled WGS sequence"/>
</dbReference>